<feature type="transmembrane region" description="Helical" evidence="1">
    <location>
        <begin position="23"/>
        <end position="42"/>
    </location>
</feature>
<protein>
    <submittedName>
        <fullName evidence="2">Uncharacterized protein</fullName>
    </submittedName>
</protein>
<organism evidence="2 3">
    <name type="scientific">Lentilactobacillus kefiri</name>
    <name type="common">Lactobacillus kefiri</name>
    <dbReference type="NCBI Taxonomy" id="33962"/>
    <lineage>
        <taxon>Bacteria</taxon>
        <taxon>Bacillati</taxon>
        <taxon>Bacillota</taxon>
        <taxon>Bacilli</taxon>
        <taxon>Lactobacillales</taxon>
        <taxon>Lactobacillaceae</taxon>
        <taxon>Lentilactobacillus</taxon>
    </lineage>
</organism>
<keyword evidence="1" id="KW-1133">Transmembrane helix</keyword>
<name>A0A511DTX3_LENKE</name>
<evidence type="ECO:0000313" key="2">
    <source>
        <dbReference type="EMBL" id="GEL27683.1"/>
    </source>
</evidence>
<dbReference type="EMBL" id="BJVK01000004">
    <property type="protein sequence ID" value="GEL27683.1"/>
    <property type="molecule type" value="Genomic_DNA"/>
</dbReference>
<evidence type="ECO:0000256" key="1">
    <source>
        <dbReference type="SAM" id="Phobius"/>
    </source>
</evidence>
<comment type="caution">
    <text evidence="2">The sequence shown here is derived from an EMBL/GenBank/DDBJ whole genome shotgun (WGS) entry which is preliminary data.</text>
</comment>
<dbReference type="Proteomes" id="UP000321893">
    <property type="component" value="Unassembled WGS sequence"/>
</dbReference>
<accession>A0A511DTX3</accession>
<keyword evidence="3" id="KW-1185">Reference proteome</keyword>
<keyword evidence="1" id="KW-0812">Transmembrane</keyword>
<sequence length="44" mass="4912">MGDKIVSAIRADITAIQASIKRFIGLPVNCIFIKMLVIFIILHK</sequence>
<keyword evidence="1" id="KW-0472">Membrane</keyword>
<dbReference type="AlphaFoldDB" id="A0A511DTX3"/>
<proteinExistence type="predicted"/>
<gene>
    <name evidence="2" type="ORF">LKE01_05030</name>
</gene>
<evidence type="ECO:0000313" key="3">
    <source>
        <dbReference type="Proteomes" id="UP000321893"/>
    </source>
</evidence>
<reference evidence="2" key="1">
    <citation type="submission" date="2019-07" db="EMBL/GenBank/DDBJ databases">
        <title>Whole genome shotgun sequence of Lactobacillus kefiri NBRC 15888.</title>
        <authorList>
            <person name="Hosoyama A."/>
            <person name="Uohara A."/>
            <person name="Ohji S."/>
            <person name="Ichikawa N."/>
        </authorList>
    </citation>
    <scope>NUCLEOTIDE SEQUENCE [LARGE SCALE GENOMIC DNA]</scope>
    <source>
        <strain evidence="2">NBRC 15888</strain>
    </source>
</reference>